<comment type="caution">
    <text evidence="1">The sequence shown here is derived from an EMBL/GenBank/DDBJ whole genome shotgun (WGS) entry which is preliminary data.</text>
</comment>
<evidence type="ECO:0000313" key="2">
    <source>
        <dbReference type="Proteomes" id="UP001311232"/>
    </source>
</evidence>
<dbReference type="EMBL" id="JAHHUM010002919">
    <property type="protein sequence ID" value="KAK5599703.1"/>
    <property type="molecule type" value="Genomic_DNA"/>
</dbReference>
<keyword evidence="2" id="KW-1185">Reference proteome</keyword>
<dbReference type="Proteomes" id="UP001311232">
    <property type="component" value="Unassembled WGS sequence"/>
</dbReference>
<accession>A0AAV9QS21</accession>
<reference evidence="1 2" key="1">
    <citation type="submission" date="2021-06" db="EMBL/GenBank/DDBJ databases">
        <authorList>
            <person name="Palmer J.M."/>
        </authorList>
    </citation>
    <scope>NUCLEOTIDE SEQUENCE [LARGE SCALE GENOMIC DNA]</scope>
    <source>
        <strain evidence="1 2">MEX-2019</strain>
        <tissue evidence="1">Muscle</tissue>
    </source>
</reference>
<protein>
    <submittedName>
        <fullName evidence="1">Uncharacterized protein</fullName>
    </submittedName>
</protein>
<proteinExistence type="predicted"/>
<organism evidence="1 2">
    <name type="scientific">Crenichthys baileyi</name>
    <name type="common">White River springfish</name>
    <dbReference type="NCBI Taxonomy" id="28760"/>
    <lineage>
        <taxon>Eukaryota</taxon>
        <taxon>Metazoa</taxon>
        <taxon>Chordata</taxon>
        <taxon>Craniata</taxon>
        <taxon>Vertebrata</taxon>
        <taxon>Euteleostomi</taxon>
        <taxon>Actinopterygii</taxon>
        <taxon>Neopterygii</taxon>
        <taxon>Teleostei</taxon>
        <taxon>Neoteleostei</taxon>
        <taxon>Acanthomorphata</taxon>
        <taxon>Ovalentaria</taxon>
        <taxon>Atherinomorphae</taxon>
        <taxon>Cyprinodontiformes</taxon>
        <taxon>Goodeidae</taxon>
        <taxon>Crenichthys</taxon>
    </lineage>
</organism>
<dbReference type="AlphaFoldDB" id="A0AAV9QS21"/>
<evidence type="ECO:0000313" key="1">
    <source>
        <dbReference type="EMBL" id="KAK5599703.1"/>
    </source>
</evidence>
<gene>
    <name evidence="1" type="ORF">CRENBAI_017024</name>
</gene>
<name>A0AAV9QS21_9TELE</name>
<sequence>MRFFSTHSSCFRADPPGGFVAEKLDPGLSCLKARVPVKVPTEFRKRHMFMFVMVGHRELQLPLCGAAFISTSRTILVTECDGNINLVPVGLNIVVIVPTVDICNFLSSSNGLFFFVTSYYSQGKQEVTAYKSDVPRN</sequence>